<keyword evidence="5" id="KW-0732">Signal</keyword>
<feature type="signal peptide" evidence="5">
    <location>
        <begin position="1"/>
        <end position="21"/>
    </location>
</feature>
<evidence type="ECO:0000256" key="1">
    <source>
        <dbReference type="ARBA" id="ARBA00004141"/>
    </source>
</evidence>
<keyword evidence="3" id="KW-1133">Transmembrane helix</keyword>
<evidence type="ECO:0000256" key="5">
    <source>
        <dbReference type="SAM" id="SignalP"/>
    </source>
</evidence>
<dbReference type="GO" id="GO:0016020">
    <property type="term" value="C:membrane"/>
    <property type="evidence" value="ECO:0007669"/>
    <property type="project" value="UniProtKB-SubCell"/>
</dbReference>
<reference evidence="6 7" key="1">
    <citation type="submission" date="2024-06" db="EMBL/GenBank/DDBJ databases">
        <title>A chromosome level genome sequence of Diviner's sage (Salvia divinorum).</title>
        <authorList>
            <person name="Ford S.A."/>
            <person name="Ro D.-K."/>
            <person name="Ness R.W."/>
            <person name="Phillips M.A."/>
        </authorList>
    </citation>
    <scope>NUCLEOTIDE SEQUENCE [LARGE SCALE GENOMIC DNA]</scope>
    <source>
        <strain evidence="6">SAF-2024a</strain>
        <tissue evidence="6">Leaf</tissue>
    </source>
</reference>
<comment type="caution">
    <text evidence="6">The sequence shown here is derived from an EMBL/GenBank/DDBJ whole genome shotgun (WGS) entry which is preliminary data.</text>
</comment>
<protein>
    <submittedName>
        <fullName evidence="6">Uncharacterized protein</fullName>
    </submittedName>
</protein>
<evidence type="ECO:0000313" key="7">
    <source>
        <dbReference type="Proteomes" id="UP001567538"/>
    </source>
</evidence>
<dbReference type="InterPro" id="IPR005178">
    <property type="entry name" value="Ostalpha/TMEM184C"/>
</dbReference>
<comment type="subcellular location">
    <subcellularLocation>
        <location evidence="1">Membrane</location>
        <topology evidence="1">Multi-pass membrane protein</topology>
    </subcellularLocation>
</comment>
<gene>
    <name evidence="6" type="ORF">AAHA92_02631</name>
</gene>
<name>A0ABD1IEJ2_SALDI</name>
<sequence>MIGSAICLMLTLKLVSQHCLSWKIPKEQKAIVVIVLRDPLYAIDSYVGLIDVKGSSTFFTVLESVKELYDSWKELVHFAQERSTTASKSIQFPSFNGVGNAFHYTLRHWNTFSAPLSEVLRCLHQFWLRRKFGKLWNC</sequence>
<dbReference type="EMBL" id="JBEAFC010000002">
    <property type="protein sequence ID" value="KAL1567115.1"/>
    <property type="molecule type" value="Genomic_DNA"/>
</dbReference>
<keyword evidence="4" id="KW-0472">Membrane</keyword>
<evidence type="ECO:0000256" key="2">
    <source>
        <dbReference type="ARBA" id="ARBA00022692"/>
    </source>
</evidence>
<dbReference type="AlphaFoldDB" id="A0ABD1IEJ2"/>
<dbReference type="Proteomes" id="UP001567538">
    <property type="component" value="Unassembled WGS sequence"/>
</dbReference>
<keyword evidence="7" id="KW-1185">Reference proteome</keyword>
<evidence type="ECO:0000256" key="3">
    <source>
        <dbReference type="ARBA" id="ARBA00022989"/>
    </source>
</evidence>
<feature type="chain" id="PRO_5044869584" evidence="5">
    <location>
        <begin position="22"/>
        <end position="138"/>
    </location>
</feature>
<organism evidence="6 7">
    <name type="scientific">Salvia divinorum</name>
    <name type="common">Maria pastora</name>
    <name type="synonym">Diviner's sage</name>
    <dbReference type="NCBI Taxonomy" id="28513"/>
    <lineage>
        <taxon>Eukaryota</taxon>
        <taxon>Viridiplantae</taxon>
        <taxon>Streptophyta</taxon>
        <taxon>Embryophyta</taxon>
        <taxon>Tracheophyta</taxon>
        <taxon>Spermatophyta</taxon>
        <taxon>Magnoliopsida</taxon>
        <taxon>eudicotyledons</taxon>
        <taxon>Gunneridae</taxon>
        <taxon>Pentapetalae</taxon>
        <taxon>asterids</taxon>
        <taxon>lamiids</taxon>
        <taxon>Lamiales</taxon>
        <taxon>Lamiaceae</taxon>
        <taxon>Nepetoideae</taxon>
        <taxon>Mentheae</taxon>
        <taxon>Salviinae</taxon>
        <taxon>Salvia</taxon>
        <taxon>Salvia subgen. Calosphace</taxon>
    </lineage>
</organism>
<accession>A0ABD1IEJ2</accession>
<evidence type="ECO:0000313" key="6">
    <source>
        <dbReference type="EMBL" id="KAL1567115.1"/>
    </source>
</evidence>
<dbReference type="Pfam" id="PF03619">
    <property type="entry name" value="Solute_trans_a"/>
    <property type="match status" value="1"/>
</dbReference>
<evidence type="ECO:0000256" key="4">
    <source>
        <dbReference type="ARBA" id="ARBA00023136"/>
    </source>
</evidence>
<proteinExistence type="predicted"/>
<keyword evidence="2" id="KW-0812">Transmembrane</keyword>